<dbReference type="Proteomes" id="UP000717585">
    <property type="component" value="Unassembled WGS sequence"/>
</dbReference>
<feature type="transmembrane region" description="Helical" evidence="2">
    <location>
        <begin position="71"/>
        <end position="92"/>
    </location>
</feature>
<evidence type="ECO:0000313" key="3">
    <source>
        <dbReference type="EMBL" id="KAG9393191.1"/>
    </source>
</evidence>
<feature type="transmembrane region" description="Helical" evidence="2">
    <location>
        <begin position="198"/>
        <end position="215"/>
    </location>
</feature>
<sequence length="306" mass="33775">MANAANGQVASISSSRAVATEPRPLRPELRNFLQILKRAAMSRMLTPAVQLELLFDFLGIKPSSMELIEQLRSVCLLVVAISSLAHLYRLAMRITAHTKAKSRFIPRVYNDQFFAILVLSVLMLQWITLVGTVSAKNADVAAISASPHVVATYYVAVCAVIYRALTNTSRSLVRLLLDYGLVALYIAGLVAIPTRRVTFMLISGVLLHVYAVLLVRGMMLMKTTPVGRNLKSKPQSSPKIPETPEEKKPEDRKPEELETTESPEETSAESKPTTPKGRRPLKWNPPDSPAHSTRSKSKLSQSTTVE</sequence>
<proteinExistence type="predicted"/>
<evidence type="ECO:0000313" key="4">
    <source>
        <dbReference type="Proteomes" id="UP000717585"/>
    </source>
</evidence>
<protein>
    <submittedName>
        <fullName evidence="3">Uncharacterized protein</fullName>
    </submittedName>
</protein>
<evidence type="ECO:0000256" key="2">
    <source>
        <dbReference type="SAM" id="Phobius"/>
    </source>
</evidence>
<name>A0A8J6E1L0_9EUKA</name>
<keyword evidence="2" id="KW-0812">Transmembrane</keyword>
<feature type="transmembrane region" description="Helical" evidence="2">
    <location>
        <begin position="145"/>
        <end position="165"/>
    </location>
</feature>
<accession>A0A8J6E1L0</accession>
<evidence type="ECO:0000256" key="1">
    <source>
        <dbReference type="SAM" id="MobiDB-lite"/>
    </source>
</evidence>
<feature type="compositionally biased region" description="Basic and acidic residues" evidence="1">
    <location>
        <begin position="242"/>
        <end position="256"/>
    </location>
</feature>
<gene>
    <name evidence="3" type="ORF">J8273_3322</name>
</gene>
<keyword evidence="4" id="KW-1185">Reference proteome</keyword>
<feature type="region of interest" description="Disordered" evidence="1">
    <location>
        <begin position="226"/>
        <end position="306"/>
    </location>
</feature>
<feature type="transmembrane region" description="Helical" evidence="2">
    <location>
        <begin position="113"/>
        <end position="133"/>
    </location>
</feature>
<comment type="caution">
    <text evidence="3">The sequence shown here is derived from an EMBL/GenBank/DDBJ whole genome shotgun (WGS) entry which is preliminary data.</text>
</comment>
<keyword evidence="2" id="KW-0472">Membrane</keyword>
<dbReference type="AlphaFoldDB" id="A0A8J6E1L0"/>
<feature type="transmembrane region" description="Helical" evidence="2">
    <location>
        <begin position="172"/>
        <end position="192"/>
    </location>
</feature>
<reference evidence="3" key="1">
    <citation type="submission" date="2021-05" db="EMBL/GenBank/DDBJ databases">
        <title>A free-living protist that lacks canonical eukaryotic 1 DNA replication and segregation systems.</title>
        <authorList>
            <person name="Salas-Leiva D.E."/>
            <person name="Tromer E.C."/>
            <person name="Curtis B.A."/>
            <person name="Jerlstrom-Hultqvist J."/>
            <person name="Kolisko M."/>
            <person name="Yi Z."/>
            <person name="Salas-Leiva J.S."/>
            <person name="Gallot-Lavallee L."/>
            <person name="Kops G.J.P.L."/>
            <person name="Archibald J.M."/>
            <person name="Simpson A.G.B."/>
            <person name="Roger A.J."/>
        </authorList>
    </citation>
    <scope>NUCLEOTIDE SEQUENCE</scope>
    <source>
        <strain evidence="3">BICM</strain>
    </source>
</reference>
<keyword evidence="2" id="KW-1133">Transmembrane helix</keyword>
<feature type="compositionally biased region" description="Acidic residues" evidence="1">
    <location>
        <begin position="257"/>
        <end position="267"/>
    </location>
</feature>
<dbReference type="EMBL" id="JAHDYR010000025">
    <property type="protein sequence ID" value="KAG9393191.1"/>
    <property type="molecule type" value="Genomic_DNA"/>
</dbReference>
<organism evidence="3 4">
    <name type="scientific">Carpediemonas membranifera</name>
    <dbReference type="NCBI Taxonomy" id="201153"/>
    <lineage>
        <taxon>Eukaryota</taxon>
        <taxon>Metamonada</taxon>
        <taxon>Carpediemonas-like organisms</taxon>
        <taxon>Carpediemonas</taxon>
    </lineage>
</organism>